<dbReference type="AlphaFoldDB" id="A0A917K7W8"/>
<protein>
    <submittedName>
        <fullName evidence="2">Uncharacterized protein</fullName>
    </submittedName>
</protein>
<gene>
    <name evidence="2" type="ORF">GCM10010885_09580</name>
</gene>
<proteinExistence type="predicted"/>
<sequence>MQSDDMVFNLPGEAMRGRAETGRPTEKPPSKGVAVCAHRVLARTIAADGTMADQVPTLALPRSGATVGNGLVALSACFRKLPFGLA</sequence>
<name>A0A917K7W8_9BACL</name>
<feature type="region of interest" description="Disordered" evidence="1">
    <location>
        <begin position="1"/>
        <end position="33"/>
    </location>
</feature>
<keyword evidence="3" id="KW-1185">Reference proteome</keyword>
<organism evidence="2 3">
    <name type="scientific">Alicyclobacillus cellulosilyticus</name>
    <dbReference type="NCBI Taxonomy" id="1003997"/>
    <lineage>
        <taxon>Bacteria</taxon>
        <taxon>Bacillati</taxon>
        <taxon>Bacillota</taxon>
        <taxon>Bacilli</taxon>
        <taxon>Bacillales</taxon>
        <taxon>Alicyclobacillaceae</taxon>
        <taxon>Alicyclobacillus</taxon>
    </lineage>
</organism>
<accession>A0A917K7W8</accession>
<reference evidence="2" key="2">
    <citation type="submission" date="2020-09" db="EMBL/GenBank/DDBJ databases">
        <authorList>
            <person name="Sun Q."/>
            <person name="Ohkuma M."/>
        </authorList>
    </citation>
    <scope>NUCLEOTIDE SEQUENCE</scope>
    <source>
        <strain evidence="2">JCM 18487</strain>
    </source>
</reference>
<evidence type="ECO:0000313" key="3">
    <source>
        <dbReference type="Proteomes" id="UP000637695"/>
    </source>
</evidence>
<dbReference type="EMBL" id="BMOY01000010">
    <property type="protein sequence ID" value="GGJ02359.1"/>
    <property type="molecule type" value="Genomic_DNA"/>
</dbReference>
<feature type="compositionally biased region" description="Basic and acidic residues" evidence="1">
    <location>
        <begin position="15"/>
        <end position="29"/>
    </location>
</feature>
<evidence type="ECO:0000256" key="1">
    <source>
        <dbReference type="SAM" id="MobiDB-lite"/>
    </source>
</evidence>
<evidence type="ECO:0000313" key="2">
    <source>
        <dbReference type="EMBL" id="GGJ02359.1"/>
    </source>
</evidence>
<reference evidence="2" key="1">
    <citation type="journal article" date="2014" name="Int. J. Syst. Evol. Microbiol.">
        <title>Complete genome sequence of Corynebacterium casei LMG S-19264T (=DSM 44701T), isolated from a smear-ripened cheese.</title>
        <authorList>
            <consortium name="US DOE Joint Genome Institute (JGI-PGF)"/>
            <person name="Walter F."/>
            <person name="Albersmeier A."/>
            <person name="Kalinowski J."/>
            <person name="Ruckert C."/>
        </authorList>
    </citation>
    <scope>NUCLEOTIDE SEQUENCE</scope>
    <source>
        <strain evidence="2">JCM 18487</strain>
    </source>
</reference>
<dbReference type="Proteomes" id="UP000637695">
    <property type="component" value="Unassembled WGS sequence"/>
</dbReference>
<comment type="caution">
    <text evidence="2">The sequence shown here is derived from an EMBL/GenBank/DDBJ whole genome shotgun (WGS) entry which is preliminary data.</text>
</comment>